<comment type="caution">
    <text evidence="1">The sequence shown here is derived from an EMBL/GenBank/DDBJ whole genome shotgun (WGS) entry which is preliminary data.</text>
</comment>
<proteinExistence type="predicted"/>
<gene>
    <name evidence="1" type="ORF">PC115_g17074</name>
</gene>
<dbReference type="EMBL" id="RCMI01000786">
    <property type="protein sequence ID" value="KAG2897743.1"/>
    <property type="molecule type" value="Genomic_DNA"/>
</dbReference>
<dbReference type="Proteomes" id="UP000774804">
    <property type="component" value="Unassembled WGS sequence"/>
</dbReference>
<evidence type="ECO:0000313" key="2">
    <source>
        <dbReference type="Proteomes" id="UP000774804"/>
    </source>
</evidence>
<name>A0A8T1BB60_9STRA</name>
<reference evidence="1" key="1">
    <citation type="submission" date="2018-10" db="EMBL/GenBank/DDBJ databases">
        <title>Effector identification in a new, highly contiguous assembly of the strawberry crown rot pathogen Phytophthora cactorum.</title>
        <authorList>
            <person name="Armitage A.D."/>
            <person name="Nellist C.F."/>
            <person name="Bates H."/>
            <person name="Vickerstaff R.J."/>
            <person name="Harrison R.J."/>
        </authorList>
    </citation>
    <scope>NUCLEOTIDE SEQUENCE</scope>
    <source>
        <strain evidence="1">4032</strain>
    </source>
</reference>
<sequence>MLKFIRFDKSYRNFGERTLEEALLEALGNLDDEATSFGDGWKAIVLVSSNNSVMM</sequence>
<accession>A0A8T1BB60</accession>
<organism evidence="1 2">
    <name type="scientific">Phytophthora cactorum</name>
    <dbReference type="NCBI Taxonomy" id="29920"/>
    <lineage>
        <taxon>Eukaryota</taxon>
        <taxon>Sar</taxon>
        <taxon>Stramenopiles</taxon>
        <taxon>Oomycota</taxon>
        <taxon>Peronosporomycetes</taxon>
        <taxon>Peronosporales</taxon>
        <taxon>Peronosporaceae</taxon>
        <taxon>Phytophthora</taxon>
    </lineage>
</organism>
<evidence type="ECO:0000313" key="1">
    <source>
        <dbReference type="EMBL" id="KAG2897743.1"/>
    </source>
</evidence>
<dbReference type="AlphaFoldDB" id="A0A8T1BB60"/>
<protein>
    <submittedName>
        <fullName evidence="1">Uncharacterized protein</fullName>
    </submittedName>
</protein>